<dbReference type="HOGENOM" id="CLU_2820910_0_0_2"/>
<proteinExistence type="predicted"/>
<feature type="transmembrane region" description="Helical" evidence="1">
    <location>
        <begin position="16"/>
        <end position="36"/>
    </location>
</feature>
<name>A0A0E3LV84_METMZ</name>
<organism evidence="2 3">
    <name type="scientific">Methanosarcina mazei LYC</name>
    <dbReference type="NCBI Taxonomy" id="1434114"/>
    <lineage>
        <taxon>Archaea</taxon>
        <taxon>Methanobacteriati</taxon>
        <taxon>Methanobacteriota</taxon>
        <taxon>Stenosarchaea group</taxon>
        <taxon>Methanomicrobia</taxon>
        <taxon>Methanosarcinales</taxon>
        <taxon>Methanosarcinaceae</taxon>
        <taxon>Methanosarcina</taxon>
    </lineage>
</organism>
<dbReference type="EMBL" id="CP009513">
    <property type="protein sequence ID" value="AKB66576.1"/>
    <property type="molecule type" value="Genomic_DNA"/>
</dbReference>
<sequence length="66" mass="7678">MLREYKPKKREDSGPYPILGFELISSVFLSGFPVYYSGFSAFFALQFFLSFTFSSGLYFQLLFSFL</sequence>
<keyword evidence="1" id="KW-0472">Membrane</keyword>
<gene>
    <name evidence="2" type="ORF">MSMAL_0033</name>
</gene>
<protein>
    <submittedName>
        <fullName evidence="2">Uncharacterized protein</fullName>
    </submittedName>
</protein>
<keyword evidence="1" id="KW-1133">Transmembrane helix</keyword>
<evidence type="ECO:0000313" key="2">
    <source>
        <dbReference type="EMBL" id="AKB66576.1"/>
    </source>
</evidence>
<dbReference type="AlphaFoldDB" id="A0A0E3LV84"/>
<accession>A0A0E3LV84</accession>
<dbReference type="Proteomes" id="UP000033063">
    <property type="component" value="Chromosome"/>
</dbReference>
<evidence type="ECO:0000256" key="1">
    <source>
        <dbReference type="SAM" id="Phobius"/>
    </source>
</evidence>
<reference evidence="2 3" key="1">
    <citation type="submission" date="2014-07" db="EMBL/GenBank/DDBJ databases">
        <title>Methanogenic archaea and the global carbon cycle.</title>
        <authorList>
            <person name="Henriksen J.R."/>
            <person name="Luke J."/>
            <person name="Reinhart S."/>
            <person name="Benedict M.N."/>
            <person name="Youngblut N.D."/>
            <person name="Metcalf M.E."/>
            <person name="Whitaker R.J."/>
            <person name="Metcalf W.W."/>
        </authorList>
    </citation>
    <scope>NUCLEOTIDE SEQUENCE [LARGE SCALE GENOMIC DNA]</scope>
    <source>
        <strain evidence="2 3">LYC</strain>
    </source>
</reference>
<evidence type="ECO:0000313" key="3">
    <source>
        <dbReference type="Proteomes" id="UP000033063"/>
    </source>
</evidence>
<keyword evidence="1" id="KW-0812">Transmembrane</keyword>
<feature type="transmembrane region" description="Helical" evidence="1">
    <location>
        <begin position="42"/>
        <end position="63"/>
    </location>
</feature>